<evidence type="ECO:0000259" key="4">
    <source>
        <dbReference type="PROSITE" id="PS50009"/>
    </source>
</evidence>
<gene>
    <name evidence="6" type="ORF">Agabi119p4_500</name>
</gene>
<feature type="domain" description="Ras-GEF" evidence="4">
    <location>
        <begin position="584"/>
        <end position="820"/>
    </location>
</feature>
<dbReference type="Gene3D" id="3.40.50.300">
    <property type="entry name" value="P-loop containing nucleotide triphosphate hydrolases"/>
    <property type="match status" value="1"/>
</dbReference>
<reference evidence="6 7" key="1">
    <citation type="journal article" name="Sci. Rep.">
        <title>Telomere-to-telomere assembled and centromere annotated genomes of the two main subspecies of the button mushroom Agaricus bisporus reveal especially polymorphic chromosome ends.</title>
        <authorList>
            <person name="Sonnenberg A.S.M."/>
            <person name="Sedaghat-Telgerd N."/>
            <person name="Lavrijssen B."/>
            <person name="Ohm R.A."/>
            <person name="Hendrickx P.M."/>
            <person name="Scholtmeijer K."/>
            <person name="Baars J.J.P."/>
            <person name="van Peer A."/>
        </authorList>
    </citation>
    <scope>NUCLEOTIDE SEQUENCE [LARGE SCALE GENOMIC DNA]</scope>
    <source>
        <strain evidence="6 7">H119_p4</strain>
    </source>
</reference>
<dbReference type="SMART" id="SM00147">
    <property type="entry name" value="RasGEF"/>
    <property type="match status" value="1"/>
</dbReference>
<evidence type="ECO:0008006" key="8">
    <source>
        <dbReference type="Google" id="ProtNLM"/>
    </source>
</evidence>
<dbReference type="PROSITE" id="PS50009">
    <property type="entry name" value="RASGEF_CAT"/>
    <property type="match status" value="1"/>
</dbReference>
<dbReference type="InterPro" id="IPR036964">
    <property type="entry name" value="RASGEF_cat_dom_sf"/>
</dbReference>
<dbReference type="SUPFAM" id="SSF52540">
    <property type="entry name" value="P-loop containing nucleoside triphosphate hydrolases"/>
    <property type="match status" value="1"/>
</dbReference>
<accession>A0A8H7FAL9</accession>
<dbReference type="CDD" id="cd06224">
    <property type="entry name" value="REM"/>
    <property type="match status" value="1"/>
</dbReference>
<dbReference type="Gene3D" id="1.10.840.10">
    <property type="entry name" value="Ras guanine-nucleotide exchange factors catalytic domain"/>
    <property type="match status" value="1"/>
</dbReference>
<organism evidence="6 7">
    <name type="scientific">Agaricus bisporus var. burnettii</name>
    <dbReference type="NCBI Taxonomy" id="192524"/>
    <lineage>
        <taxon>Eukaryota</taxon>
        <taxon>Fungi</taxon>
        <taxon>Dikarya</taxon>
        <taxon>Basidiomycota</taxon>
        <taxon>Agaricomycotina</taxon>
        <taxon>Agaricomycetes</taxon>
        <taxon>Agaricomycetidae</taxon>
        <taxon>Agaricales</taxon>
        <taxon>Agaricineae</taxon>
        <taxon>Agaricaceae</taxon>
        <taxon>Agaricus</taxon>
    </lineage>
</organism>
<evidence type="ECO:0000313" key="6">
    <source>
        <dbReference type="EMBL" id="KAF7784335.1"/>
    </source>
</evidence>
<dbReference type="GO" id="GO:0007265">
    <property type="term" value="P:Ras protein signal transduction"/>
    <property type="evidence" value="ECO:0007669"/>
    <property type="project" value="TreeGrafter"/>
</dbReference>
<evidence type="ECO:0000313" key="7">
    <source>
        <dbReference type="Proteomes" id="UP000629468"/>
    </source>
</evidence>
<dbReference type="Pfam" id="PF00618">
    <property type="entry name" value="RasGEF_N"/>
    <property type="match status" value="1"/>
</dbReference>
<protein>
    <recommendedName>
        <fullName evidence="8">Ras GEF</fullName>
    </recommendedName>
</protein>
<evidence type="ECO:0000256" key="1">
    <source>
        <dbReference type="ARBA" id="ARBA00022658"/>
    </source>
</evidence>
<dbReference type="Gene3D" id="1.20.870.10">
    <property type="entry name" value="Son of sevenless (SoS) protein Chain: S domain 1"/>
    <property type="match status" value="1"/>
</dbReference>
<dbReference type="InterPro" id="IPR001895">
    <property type="entry name" value="RASGEF_cat_dom"/>
</dbReference>
<dbReference type="GO" id="GO:0005085">
    <property type="term" value="F:guanyl-nucleotide exchange factor activity"/>
    <property type="evidence" value="ECO:0007669"/>
    <property type="project" value="UniProtKB-KW"/>
</dbReference>
<evidence type="ECO:0000256" key="3">
    <source>
        <dbReference type="SAM" id="MobiDB-lite"/>
    </source>
</evidence>
<keyword evidence="1 2" id="KW-0344">Guanine-nucleotide releasing factor</keyword>
<dbReference type="AlphaFoldDB" id="A0A8H7FAL9"/>
<evidence type="ECO:0000256" key="2">
    <source>
        <dbReference type="PROSITE-ProRule" id="PRU00168"/>
    </source>
</evidence>
<dbReference type="InterPro" id="IPR023578">
    <property type="entry name" value="Ras_GEF_dom_sf"/>
</dbReference>
<feature type="region of interest" description="Disordered" evidence="3">
    <location>
        <begin position="508"/>
        <end position="538"/>
    </location>
</feature>
<dbReference type="SUPFAM" id="SSF48366">
    <property type="entry name" value="Ras GEF"/>
    <property type="match status" value="1"/>
</dbReference>
<dbReference type="PROSITE" id="PS50212">
    <property type="entry name" value="RASGEF_NTER"/>
    <property type="match status" value="1"/>
</dbReference>
<dbReference type="CDD" id="cd00882">
    <property type="entry name" value="Ras_like_GTPase"/>
    <property type="match status" value="1"/>
</dbReference>
<evidence type="ECO:0000259" key="5">
    <source>
        <dbReference type="PROSITE" id="PS50212"/>
    </source>
</evidence>
<feature type="compositionally biased region" description="Polar residues" evidence="3">
    <location>
        <begin position="292"/>
        <end position="312"/>
    </location>
</feature>
<dbReference type="EMBL" id="JABXXO010000001">
    <property type="protein sequence ID" value="KAF7784335.1"/>
    <property type="molecule type" value="Genomic_DNA"/>
</dbReference>
<proteinExistence type="predicted"/>
<comment type="caution">
    <text evidence="6">The sequence shown here is derived from an EMBL/GenBank/DDBJ whole genome shotgun (WGS) entry which is preliminary data.</text>
</comment>
<feature type="region of interest" description="Disordered" evidence="3">
    <location>
        <begin position="237"/>
        <end position="273"/>
    </location>
</feature>
<feature type="domain" description="N-terminal Ras-GEF" evidence="5">
    <location>
        <begin position="353"/>
        <end position="478"/>
    </location>
</feature>
<name>A0A8H7FAL9_AGABI</name>
<sequence>MSNGTQSQQPHKRMAVNTQFSTVPPPPTMNENVTLVVIGSPGCGKTQAIRRGLSGFNLSEALPSTVQRVVGDTSAPIYTYRLGTIVRDKVPDCPLTVIEIDAAVTDNHIPRDHLWPQAVPSIDGAVICYNAADHSSFVPMEHLLRAYHAMRLPIIVLACKADLDPQVEPEYASSLLQQYRAGLVEVSVHSDFGRDKLKRSFDWLLKAVFRHRKAIDTINKPDHTYFNPASPDVLVSPSLPWEGSSTTTPTAAQQLPPFSPSHHRIQSQSHHTHVPEKLTVGTNISTASANVQSEVGQSPENHSAQAPSSLTGESVIRDDEPANPIPPDNEQEDDTTDRVPRAPCQPSGKEKDKPKPAQFATLDTLLDKLLFIAVSGDDPSFISSFLLTYRRFCTPRKVLLAMQKKMRDLDEPSGDPMFSCFAQMRICHLLEIWIADYPNDFAVKGTASALHALIRSILAKTHLLHYGSQLLPFLEILPILEDQDAVWAIKPETTEESDGESLMDEEDYIKPYSDKPDPPSVPSSSPSDTHAAVHKHTGERKAILPLERTLGLVSNGPTELLDPASTKQQLKELHRIANEVMAIDASEIAEEITRVEAKYFLNITNRDWMHFVFPKQRRTDDPIAAFNTVANHIGDWVISLILCHDKPLKRARQMEKMVDIAARLRTLHNYSALRAFVAGINSATYPGDETMELFKSRSPEHAKNLQSWEVLLQTLRAHRAYRLALRNSKGSCIPAMEVHIADMIKAQENNRDSKEDDPSKIHWAKFSMMGRFVAITTQCQNQCRSSTDYHFPDRRHVRELFIRRNIMSPELQRARLKDPELGEYGLLPNQHLPKQEAQAMRRLFFW</sequence>
<dbReference type="InterPro" id="IPR008937">
    <property type="entry name" value="Ras-like_GEF"/>
</dbReference>
<dbReference type="GO" id="GO:0005886">
    <property type="term" value="C:plasma membrane"/>
    <property type="evidence" value="ECO:0007669"/>
    <property type="project" value="TreeGrafter"/>
</dbReference>
<feature type="compositionally biased region" description="Low complexity" evidence="3">
    <location>
        <begin position="246"/>
        <end position="256"/>
    </location>
</feature>
<dbReference type="InterPro" id="IPR027417">
    <property type="entry name" value="P-loop_NTPase"/>
</dbReference>
<dbReference type="SMART" id="SM00229">
    <property type="entry name" value="RasGEFN"/>
    <property type="match status" value="1"/>
</dbReference>
<feature type="region of interest" description="Disordered" evidence="3">
    <location>
        <begin position="292"/>
        <end position="356"/>
    </location>
</feature>
<dbReference type="PANTHER" id="PTHR23113">
    <property type="entry name" value="GUANINE NUCLEOTIDE EXCHANGE FACTOR"/>
    <property type="match status" value="1"/>
</dbReference>
<feature type="compositionally biased region" description="Basic and acidic residues" evidence="3">
    <location>
        <begin position="508"/>
        <end position="517"/>
    </location>
</feature>
<dbReference type="InterPro" id="IPR000651">
    <property type="entry name" value="Ras-like_Gua-exchang_fac_N"/>
</dbReference>
<dbReference type="Proteomes" id="UP000629468">
    <property type="component" value="Unassembled WGS sequence"/>
</dbReference>
<dbReference type="Pfam" id="PF00617">
    <property type="entry name" value="RasGEF"/>
    <property type="match status" value="1"/>
</dbReference>
<dbReference type="PANTHER" id="PTHR23113:SF348">
    <property type="entry name" value="GUANYL-NUCLEOTIDE EXCHANGE FACTOR RASGEF, PUTATIVE (AFU_ORTHOLOGUE AFUA_1G04700)-RELATED"/>
    <property type="match status" value="1"/>
</dbReference>